<feature type="region of interest" description="Disordered" evidence="1">
    <location>
        <begin position="171"/>
        <end position="222"/>
    </location>
</feature>
<dbReference type="AlphaFoldDB" id="A0AA40EHF8"/>
<comment type="caution">
    <text evidence="3">The sequence shown here is derived from an EMBL/GenBank/DDBJ whole genome shotgun (WGS) entry which is preliminary data.</text>
</comment>
<organism evidence="3 4">
    <name type="scientific">Schizothecium vesticola</name>
    <dbReference type="NCBI Taxonomy" id="314040"/>
    <lineage>
        <taxon>Eukaryota</taxon>
        <taxon>Fungi</taxon>
        <taxon>Dikarya</taxon>
        <taxon>Ascomycota</taxon>
        <taxon>Pezizomycotina</taxon>
        <taxon>Sordariomycetes</taxon>
        <taxon>Sordariomycetidae</taxon>
        <taxon>Sordariales</taxon>
        <taxon>Schizotheciaceae</taxon>
        <taxon>Schizothecium</taxon>
    </lineage>
</organism>
<evidence type="ECO:0000313" key="4">
    <source>
        <dbReference type="Proteomes" id="UP001172155"/>
    </source>
</evidence>
<proteinExistence type="predicted"/>
<dbReference type="PANTHER" id="PTHR38795">
    <property type="entry name" value="DUF6604 DOMAIN-CONTAINING PROTEIN"/>
    <property type="match status" value="1"/>
</dbReference>
<protein>
    <recommendedName>
        <fullName evidence="2">DUF6604 domain-containing protein</fullName>
    </recommendedName>
</protein>
<dbReference type="PANTHER" id="PTHR38795:SF1">
    <property type="entry name" value="DUF6604 DOMAIN-CONTAINING PROTEIN"/>
    <property type="match status" value="1"/>
</dbReference>
<feature type="domain" description="DUF6604" evidence="2">
    <location>
        <begin position="16"/>
        <end position="289"/>
    </location>
</feature>
<dbReference type="EMBL" id="JAUKUD010000008">
    <property type="protein sequence ID" value="KAK0735933.1"/>
    <property type="molecule type" value="Genomic_DNA"/>
</dbReference>
<keyword evidence="4" id="KW-1185">Reference proteome</keyword>
<dbReference type="Pfam" id="PF20253">
    <property type="entry name" value="DUF6604"/>
    <property type="match status" value="1"/>
</dbReference>
<sequence length="778" mass="88605">MDPTSVHEQDLGGTYQRYKTGQAKFTAWLREAAARVTAKPTEDPHGRLGYTLRLERMAQVVADGSSVGDIPEGPINMLRDVVLLRKGCAEFYRAAASKFKNGQLAKANATHNHMIFVLEQMLDKLEAKVCRHPKPSVSTANIGQAGESPETLAMTSLGTMFENLQVFPVAHDTSDNSEGEENAAKGYLDNPAASRRRKTKSKKGKKKQAPSPTDDTEWDMDDKDWNDQDEFDIYMVIYCLFEDFNKVRDHVIEKWCDYYYRDTDIRKETLAAITNAAYEIFQRMQEELEHHPANASPNTNLRSFTWIIGTLLASEMNEGESFVGIEEGNDFPQHDVRFGPAVLRVGVCTTDRASGEARKTIKECDFTEDQNMRLVLRPWAIMHSFFGDGRPLSIIPNLCPDHKDFSYLYGRTDPDALFDHDCFRTHDTVAFLFSLQLFVDVRRILETIACSAFHRMNGSARRVHAALVRHLNHIDRPNPHPHNQNLIRLLTRRIYEINAYLLRDPIHPPDYQRQESPNHFHLLRRDPVWAGLLSLRARLVAAKLGREACETPGGLEIVEAGARVYIAARAAYPGSAETTDKDTRMSPIEMLEVLEESLQSGLDGELDVDYFGVFDGSVRMLKALARSKMGKRLGLRAAWTDRDDGEGLVDVLFPLAWAVEDPKERKRAVDGMVKILTRVLDDMLCEEDMDEHLHDEHLHENPMDYEEEFPGKLPPKTRVVVRKTGKWSRGWGDDDTKVVNVVGPQPDTVTVDNELRDKFWSTHELSEKYDRFMEPRKM</sequence>
<name>A0AA40EHF8_9PEZI</name>
<evidence type="ECO:0000313" key="3">
    <source>
        <dbReference type="EMBL" id="KAK0735933.1"/>
    </source>
</evidence>
<dbReference type="Proteomes" id="UP001172155">
    <property type="component" value="Unassembled WGS sequence"/>
</dbReference>
<gene>
    <name evidence="3" type="ORF">B0T18DRAFT_433711</name>
</gene>
<evidence type="ECO:0000256" key="1">
    <source>
        <dbReference type="SAM" id="MobiDB-lite"/>
    </source>
</evidence>
<feature type="compositionally biased region" description="Basic residues" evidence="1">
    <location>
        <begin position="194"/>
        <end position="208"/>
    </location>
</feature>
<accession>A0AA40EHF8</accession>
<reference evidence="3" key="1">
    <citation type="submission" date="2023-06" db="EMBL/GenBank/DDBJ databases">
        <title>Genome-scale phylogeny and comparative genomics of the fungal order Sordariales.</title>
        <authorList>
            <consortium name="Lawrence Berkeley National Laboratory"/>
            <person name="Hensen N."/>
            <person name="Bonometti L."/>
            <person name="Westerberg I."/>
            <person name="Brannstrom I.O."/>
            <person name="Guillou S."/>
            <person name="Cros-Aarteil S."/>
            <person name="Calhoun S."/>
            <person name="Haridas S."/>
            <person name="Kuo A."/>
            <person name="Mondo S."/>
            <person name="Pangilinan J."/>
            <person name="Riley R."/>
            <person name="LaButti K."/>
            <person name="Andreopoulos B."/>
            <person name="Lipzen A."/>
            <person name="Chen C."/>
            <person name="Yanf M."/>
            <person name="Daum C."/>
            <person name="Ng V."/>
            <person name="Clum A."/>
            <person name="Steindorff A."/>
            <person name="Ohm R."/>
            <person name="Martin F."/>
            <person name="Silar P."/>
            <person name="Natvig D."/>
            <person name="Lalanne C."/>
            <person name="Gautier V."/>
            <person name="Ament-velasquez S.L."/>
            <person name="Kruys A."/>
            <person name="Hutchinson M.I."/>
            <person name="Powell A.J."/>
            <person name="Barry K."/>
            <person name="Miller A.N."/>
            <person name="Grigoriev I.V."/>
            <person name="Debuchy R."/>
            <person name="Gladieux P."/>
            <person name="Thoren M.H."/>
            <person name="Johannesson H."/>
        </authorList>
    </citation>
    <scope>NUCLEOTIDE SEQUENCE</scope>
    <source>
        <strain evidence="3">SMH3187-1</strain>
    </source>
</reference>
<dbReference type="InterPro" id="IPR046539">
    <property type="entry name" value="DUF6604"/>
</dbReference>
<evidence type="ECO:0000259" key="2">
    <source>
        <dbReference type="Pfam" id="PF20253"/>
    </source>
</evidence>